<evidence type="ECO:0000256" key="6">
    <source>
        <dbReference type="RuleBase" id="RU000416"/>
    </source>
</evidence>
<dbReference type="PANTHER" id="PTHR10629:SF52">
    <property type="entry name" value="DNA (CYTOSINE-5)-METHYLTRANSFERASE 1"/>
    <property type="match status" value="1"/>
</dbReference>
<keyword evidence="3 5" id="KW-0949">S-adenosyl-L-methionine</keyword>
<gene>
    <name evidence="8" type="ORF">CBI38_35370</name>
</gene>
<accession>A0A2S2C733</accession>
<evidence type="ECO:0000313" key="9">
    <source>
        <dbReference type="Proteomes" id="UP000245711"/>
    </source>
</evidence>
<sequence>MTDHGSVSAIDLFCGAGGLAYGLQRSGVDVVAGIDVDPDCQYPFTTNNSADFYLRDIRSVTGDELTKIWGSDDNFKVLAGCAPCQPFSTLRQAGKKNKDEKWNLLREFGRLVYETEPEFITMENVPGIARTDVFSDFVSGLTANGYLVDHQVVFLPNYGLPQHRKRLVLVASRIGKIQVPKGTHTPEKYVTVKDVIGEIEPIIHGQQSTSDPMHRTQALSERNLQRIRSSSPGGTWREWPEGLQLACHKKETGKYYASVYGRMEWDSPSPTITTQFYNYGTGRFGHPEQDRAISLREGSALQGFPLDYKFVPSGEHITIDKIGRLIGNAVPPVLGAVIGESIMNAL</sequence>
<comment type="similarity">
    <text evidence="5 6">Belongs to the class I-like SAM-binding methyltransferase superfamily. C5-methyltransferase family.</text>
</comment>
<dbReference type="PANTHER" id="PTHR10629">
    <property type="entry name" value="CYTOSINE-SPECIFIC METHYLTRANSFERASE"/>
    <property type="match status" value="1"/>
</dbReference>
<dbReference type="InterPro" id="IPR001525">
    <property type="entry name" value="C5_MeTfrase"/>
</dbReference>
<evidence type="ECO:0000313" key="8">
    <source>
        <dbReference type="EMBL" id="AWK76624.1"/>
    </source>
</evidence>
<dbReference type="InterPro" id="IPR018117">
    <property type="entry name" value="C5_DNA_meth_AS"/>
</dbReference>
<reference evidence="8 9" key="1">
    <citation type="submission" date="2017-05" db="EMBL/GenBank/DDBJ databases">
        <title>Isolation of Rhodococcus sp. S2-17 biodegrading of BP-3.</title>
        <authorList>
            <person name="Lee Y."/>
            <person name="Kim K.H."/>
            <person name="Chun B.H."/>
            <person name="Jung H.S."/>
            <person name="Jeon C.O."/>
        </authorList>
    </citation>
    <scope>NUCLEOTIDE SEQUENCE [LARGE SCALE GENOMIC DNA]</scope>
    <source>
        <strain evidence="8 9">S2-17</strain>
        <plasmid evidence="9">prb98</plasmid>
    </source>
</reference>
<dbReference type="GO" id="GO:0003677">
    <property type="term" value="F:DNA binding"/>
    <property type="evidence" value="ECO:0007669"/>
    <property type="project" value="TreeGrafter"/>
</dbReference>
<dbReference type="GO" id="GO:0044027">
    <property type="term" value="P:negative regulation of gene expression via chromosomal CpG island methylation"/>
    <property type="evidence" value="ECO:0007669"/>
    <property type="project" value="TreeGrafter"/>
</dbReference>
<dbReference type="GO" id="GO:0032259">
    <property type="term" value="P:methylation"/>
    <property type="evidence" value="ECO:0007669"/>
    <property type="project" value="UniProtKB-KW"/>
</dbReference>
<dbReference type="OrthoDB" id="9813719at2"/>
<keyword evidence="1 5" id="KW-0489">Methyltransferase</keyword>
<dbReference type="EMBL" id="CP021355">
    <property type="protein sequence ID" value="AWK76624.1"/>
    <property type="molecule type" value="Genomic_DNA"/>
</dbReference>
<dbReference type="PRINTS" id="PR00105">
    <property type="entry name" value="C5METTRFRASE"/>
</dbReference>
<comment type="catalytic activity">
    <reaction evidence="7">
        <text>a 2'-deoxycytidine in DNA + S-adenosyl-L-methionine = a 5-methyl-2'-deoxycytidine in DNA + S-adenosyl-L-homocysteine + H(+)</text>
        <dbReference type="Rhea" id="RHEA:13681"/>
        <dbReference type="Rhea" id="RHEA-COMP:11369"/>
        <dbReference type="Rhea" id="RHEA-COMP:11370"/>
        <dbReference type="ChEBI" id="CHEBI:15378"/>
        <dbReference type="ChEBI" id="CHEBI:57856"/>
        <dbReference type="ChEBI" id="CHEBI:59789"/>
        <dbReference type="ChEBI" id="CHEBI:85452"/>
        <dbReference type="ChEBI" id="CHEBI:85454"/>
        <dbReference type="EC" id="2.1.1.37"/>
    </reaction>
</comment>
<keyword evidence="4" id="KW-0680">Restriction system</keyword>
<dbReference type="Pfam" id="PF00145">
    <property type="entry name" value="DNA_methylase"/>
    <property type="match status" value="1"/>
</dbReference>
<dbReference type="EC" id="2.1.1.37" evidence="7"/>
<dbReference type="AlphaFoldDB" id="A0A2S2C733"/>
<evidence type="ECO:0000256" key="3">
    <source>
        <dbReference type="ARBA" id="ARBA00022691"/>
    </source>
</evidence>
<organism evidence="8 9">
    <name type="scientific">Rhodococcus oxybenzonivorans</name>
    <dbReference type="NCBI Taxonomy" id="1990687"/>
    <lineage>
        <taxon>Bacteria</taxon>
        <taxon>Bacillati</taxon>
        <taxon>Actinomycetota</taxon>
        <taxon>Actinomycetes</taxon>
        <taxon>Mycobacteriales</taxon>
        <taxon>Nocardiaceae</taxon>
        <taxon>Rhodococcus</taxon>
    </lineage>
</organism>
<proteinExistence type="inferred from homology"/>
<dbReference type="Proteomes" id="UP000245711">
    <property type="component" value="Plasmid pRB98"/>
</dbReference>
<dbReference type="Gene3D" id="3.40.50.150">
    <property type="entry name" value="Vaccinia Virus protein VP39"/>
    <property type="match status" value="1"/>
</dbReference>
<dbReference type="GO" id="GO:0003886">
    <property type="term" value="F:DNA (cytosine-5-)-methyltransferase activity"/>
    <property type="evidence" value="ECO:0007669"/>
    <property type="project" value="UniProtKB-EC"/>
</dbReference>
<dbReference type="InterPro" id="IPR029063">
    <property type="entry name" value="SAM-dependent_MTases_sf"/>
</dbReference>
<dbReference type="REBASE" id="252126">
    <property type="entry name" value="M.RspS217ORF35370P"/>
</dbReference>
<evidence type="ECO:0000256" key="1">
    <source>
        <dbReference type="ARBA" id="ARBA00022603"/>
    </source>
</evidence>
<dbReference type="PROSITE" id="PS00095">
    <property type="entry name" value="C5_MTASE_2"/>
    <property type="match status" value="1"/>
</dbReference>
<protein>
    <recommendedName>
        <fullName evidence="7">Cytosine-specific methyltransferase</fullName>
        <ecNumber evidence="7">2.1.1.37</ecNumber>
    </recommendedName>
</protein>
<evidence type="ECO:0000256" key="7">
    <source>
        <dbReference type="RuleBase" id="RU000417"/>
    </source>
</evidence>
<keyword evidence="8" id="KW-0614">Plasmid</keyword>
<name>A0A2S2C733_9NOCA</name>
<dbReference type="PROSITE" id="PS00094">
    <property type="entry name" value="C5_MTASE_1"/>
    <property type="match status" value="1"/>
</dbReference>
<evidence type="ECO:0000256" key="5">
    <source>
        <dbReference type="PROSITE-ProRule" id="PRU01016"/>
    </source>
</evidence>
<keyword evidence="9" id="KW-1185">Reference proteome</keyword>
<dbReference type="Gene3D" id="3.90.120.10">
    <property type="entry name" value="DNA Methylase, subunit A, domain 2"/>
    <property type="match status" value="1"/>
</dbReference>
<dbReference type="PROSITE" id="PS51679">
    <property type="entry name" value="SAM_MT_C5"/>
    <property type="match status" value="1"/>
</dbReference>
<keyword evidence="2 5" id="KW-0808">Transferase</keyword>
<geneLocation type="plasmid" evidence="9">
    <name>prb98</name>
</geneLocation>
<dbReference type="InterPro" id="IPR031303">
    <property type="entry name" value="C5_meth_CS"/>
</dbReference>
<evidence type="ECO:0000256" key="2">
    <source>
        <dbReference type="ARBA" id="ARBA00022679"/>
    </source>
</evidence>
<dbReference type="InterPro" id="IPR050390">
    <property type="entry name" value="C5-Methyltransferase"/>
</dbReference>
<dbReference type="KEGG" id="roz:CBI38_35370"/>
<dbReference type="SUPFAM" id="SSF53335">
    <property type="entry name" value="S-adenosyl-L-methionine-dependent methyltransferases"/>
    <property type="match status" value="1"/>
</dbReference>
<evidence type="ECO:0000256" key="4">
    <source>
        <dbReference type="ARBA" id="ARBA00022747"/>
    </source>
</evidence>
<dbReference type="GO" id="GO:0009307">
    <property type="term" value="P:DNA restriction-modification system"/>
    <property type="evidence" value="ECO:0007669"/>
    <property type="project" value="UniProtKB-KW"/>
</dbReference>
<dbReference type="NCBIfam" id="TIGR00675">
    <property type="entry name" value="dcm"/>
    <property type="match status" value="1"/>
</dbReference>
<feature type="active site" evidence="5">
    <location>
        <position position="84"/>
    </location>
</feature>